<feature type="transmembrane region" description="Helical" evidence="8">
    <location>
        <begin position="311"/>
        <end position="330"/>
    </location>
</feature>
<keyword evidence="11" id="KW-1185">Reference proteome</keyword>
<feature type="transmembrane region" description="Helical" evidence="8">
    <location>
        <begin position="210"/>
        <end position="230"/>
    </location>
</feature>
<accession>A0A0R3N9H8</accession>
<evidence type="ECO:0000256" key="5">
    <source>
        <dbReference type="ARBA" id="ARBA00022989"/>
    </source>
</evidence>
<dbReference type="InterPro" id="IPR050586">
    <property type="entry name" value="CPA3_Na-H_Antiporter_D"/>
</dbReference>
<feature type="transmembrane region" description="Helical" evidence="8">
    <location>
        <begin position="458"/>
        <end position="476"/>
    </location>
</feature>
<evidence type="ECO:0000256" key="7">
    <source>
        <dbReference type="RuleBase" id="RU000320"/>
    </source>
</evidence>
<comment type="subcellular location">
    <subcellularLocation>
        <location evidence="1">Cell membrane</location>
        <topology evidence="1">Multi-pass membrane protein</topology>
    </subcellularLocation>
    <subcellularLocation>
        <location evidence="7">Membrane</location>
        <topology evidence="7">Multi-pass membrane protein</topology>
    </subcellularLocation>
</comment>
<evidence type="ECO:0000256" key="3">
    <source>
        <dbReference type="ARBA" id="ARBA00022475"/>
    </source>
</evidence>
<dbReference type="EMBL" id="LLYA01000046">
    <property type="protein sequence ID" value="KRR29033.1"/>
    <property type="molecule type" value="Genomic_DNA"/>
</dbReference>
<dbReference type="AlphaFoldDB" id="A0A0R3N9H8"/>
<keyword evidence="6 8" id="KW-0472">Membrane</keyword>
<feature type="transmembrane region" description="Helical" evidence="8">
    <location>
        <begin position="282"/>
        <end position="304"/>
    </location>
</feature>
<evidence type="ECO:0000313" key="10">
    <source>
        <dbReference type="EMBL" id="KRR29033.1"/>
    </source>
</evidence>
<dbReference type="RefSeq" id="WP_057842371.1">
    <property type="nucleotide sequence ID" value="NZ_LLYA01000046.1"/>
</dbReference>
<organism evidence="10 11">
    <name type="scientific">Bradyrhizobium retamae</name>
    <dbReference type="NCBI Taxonomy" id="1300035"/>
    <lineage>
        <taxon>Bacteria</taxon>
        <taxon>Pseudomonadati</taxon>
        <taxon>Pseudomonadota</taxon>
        <taxon>Alphaproteobacteria</taxon>
        <taxon>Hyphomicrobiales</taxon>
        <taxon>Nitrobacteraceae</taxon>
        <taxon>Bradyrhizobium</taxon>
    </lineage>
</organism>
<dbReference type="Proteomes" id="UP000052023">
    <property type="component" value="Unassembled WGS sequence"/>
</dbReference>
<evidence type="ECO:0000256" key="1">
    <source>
        <dbReference type="ARBA" id="ARBA00004651"/>
    </source>
</evidence>
<feature type="transmembrane region" description="Helical" evidence="8">
    <location>
        <begin position="251"/>
        <end position="276"/>
    </location>
</feature>
<feature type="transmembrane region" description="Helical" evidence="8">
    <location>
        <begin position="32"/>
        <end position="55"/>
    </location>
</feature>
<comment type="similarity">
    <text evidence="2">Belongs to the CPA3 antiporters (TC 2.A.63) subunit D family.</text>
</comment>
<feature type="transmembrane region" description="Helical" evidence="8">
    <location>
        <begin position="168"/>
        <end position="190"/>
    </location>
</feature>
<dbReference type="Pfam" id="PF00361">
    <property type="entry name" value="Proton_antipo_M"/>
    <property type="match status" value="1"/>
</dbReference>
<feature type="transmembrane region" description="Helical" evidence="8">
    <location>
        <begin position="6"/>
        <end position="25"/>
    </location>
</feature>
<feature type="domain" description="NADH:quinone oxidoreductase/Mrp antiporter transmembrane" evidence="9">
    <location>
        <begin position="134"/>
        <end position="429"/>
    </location>
</feature>
<feature type="transmembrane region" description="Helical" evidence="8">
    <location>
        <begin position="113"/>
        <end position="132"/>
    </location>
</feature>
<feature type="transmembrane region" description="Helical" evidence="8">
    <location>
        <begin position="382"/>
        <end position="403"/>
    </location>
</feature>
<protein>
    <submittedName>
        <fullName evidence="10">Cation:proton antiporter</fullName>
    </submittedName>
</protein>
<evidence type="ECO:0000256" key="2">
    <source>
        <dbReference type="ARBA" id="ARBA00005346"/>
    </source>
</evidence>
<dbReference type="InterPro" id="IPR001750">
    <property type="entry name" value="ND/Mrp_TM"/>
</dbReference>
<proteinExistence type="inferred from homology"/>
<evidence type="ECO:0000256" key="4">
    <source>
        <dbReference type="ARBA" id="ARBA00022692"/>
    </source>
</evidence>
<keyword evidence="5 8" id="KW-1133">Transmembrane helix</keyword>
<evidence type="ECO:0000256" key="8">
    <source>
        <dbReference type="SAM" id="Phobius"/>
    </source>
</evidence>
<dbReference type="PANTHER" id="PTHR42703">
    <property type="entry name" value="NADH DEHYDROGENASE"/>
    <property type="match status" value="1"/>
</dbReference>
<name>A0A0R3N9H8_9BRAD</name>
<evidence type="ECO:0000259" key="9">
    <source>
        <dbReference type="Pfam" id="PF00361"/>
    </source>
</evidence>
<sequence>MSAVWPHLPILQVIIPLFGALLAGFARRSGAAFAITLVVSWLMPLCAGAMLWQVLASGPISYHLGSWPPPWGIEYRVDVLNAFVLMLVSTIGAVIMPFARRSVAFEIEEGQRAWFYCMYLLCLTGLLGVTITGDAFNAFVFLEISSLSTYVLIALGRDRRALLAAFQYLIMGTIGATLYVAGVGLLYLVTGSLNMVDIAARLGPAWADNSRAIIAALAFVTVGVSLKLALFPLHAWLPNAYAYAPSWATAFLSATATKVAIYLLVRFLFSIFGVAIDFRALPVAAIVVALSLAAMFVASLIAVFQSNLSRMLAYSSVAQIGYITLGIGFVNLAGLTGGLVHIVNHALMKAALFLAVGAIFFRVRTVRLSELAGIGRKMPITMAAFTVAGFGLVGTPGTSGFISKWYLALGALEKGWWVVVFLIVASSLIALVYVGRVLELAWLREPSDAIKDANDPPLSMLLPLVLLAAATIYFGLDTEWTAGIASMAAKDLLGGLR</sequence>
<dbReference type="GO" id="GO:0005886">
    <property type="term" value="C:plasma membrane"/>
    <property type="evidence" value="ECO:0007669"/>
    <property type="project" value="UniProtKB-SubCell"/>
</dbReference>
<dbReference type="OrthoDB" id="9768329at2"/>
<keyword evidence="3" id="KW-1003">Cell membrane</keyword>
<evidence type="ECO:0000313" key="11">
    <source>
        <dbReference type="Proteomes" id="UP000052023"/>
    </source>
</evidence>
<dbReference type="PRINTS" id="PR01434">
    <property type="entry name" value="NADHDHGNASE5"/>
</dbReference>
<keyword evidence="4 7" id="KW-0812">Transmembrane</keyword>
<feature type="transmembrane region" description="Helical" evidence="8">
    <location>
        <begin position="342"/>
        <end position="361"/>
    </location>
</feature>
<evidence type="ECO:0000256" key="6">
    <source>
        <dbReference type="ARBA" id="ARBA00023136"/>
    </source>
</evidence>
<dbReference type="PANTHER" id="PTHR42703:SF1">
    <property type="entry name" value="NA(+)_H(+) ANTIPORTER SUBUNIT D1"/>
    <property type="match status" value="1"/>
</dbReference>
<reference evidence="10 11" key="1">
    <citation type="submission" date="2014-03" db="EMBL/GenBank/DDBJ databases">
        <title>Bradyrhizobium valentinum sp. nov., isolated from effective nodules of Lupinus mariae-josephae, a lupine endemic of basic-lime soils in Eastern Spain.</title>
        <authorList>
            <person name="Duran D."/>
            <person name="Rey L."/>
            <person name="Navarro A."/>
            <person name="Busquets A."/>
            <person name="Imperial J."/>
            <person name="Ruiz-Argueso T."/>
        </authorList>
    </citation>
    <scope>NUCLEOTIDE SEQUENCE [LARGE SCALE GENOMIC DNA]</scope>
    <source>
        <strain evidence="10 11">Ro19</strain>
    </source>
</reference>
<gene>
    <name evidence="10" type="ORF">CQ13_17940</name>
</gene>
<feature type="transmembrane region" description="Helical" evidence="8">
    <location>
        <begin position="415"/>
        <end position="438"/>
    </location>
</feature>
<feature type="transmembrane region" description="Helical" evidence="8">
    <location>
        <begin position="75"/>
        <end position="99"/>
    </location>
</feature>
<comment type="caution">
    <text evidence="10">The sequence shown here is derived from an EMBL/GenBank/DDBJ whole genome shotgun (WGS) entry which is preliminary data.</text>
</comment>